<accession>A0ABT7MWC5</accession>
<reference evidence="2 3" key="1">
    <citation type="submission" date="2023-06" db="EMBL/GenBank/DDBJ databases">
        <title>Microbacterium sp. nov., isolated from a waste landfill.</title>
        <authorList>
            <person name="Wen W."/>
        </authorList>
    </citation>
    <scope>NUCLEOTIDE SEQUENCE [LARGE SCALE GENOMIC DNA]</scope>
    <source>
        <strain evidence="2 3">ASV49</strain>
    </source>
</reference>
<comment type="caution">
    <text evidence="2">The sequence shown here is derived from an EMBL/GenBank/DDBJ whole genome shotgun (WGS) entry which is preliminary data.</text>
</comment>
<evidence type="ECO:0000313" key="3">
    <source>
        <dbReference type="Proteomes" id="UP001235064"/>
    </source>
</evidence>
<dbReference type="EMBL" id="JASXSZ010000001">
    <property type="protein sequence ID" value="MDL9978754.1"/>
    <property type="molecule type" value="Genomic_DNA"/>
</dbReference>
<proteinExistence type="predicted"/>
<keyword evidence="3" id="KW-1185">Reference proteome</keyword>
<feature type="region of interest" description="Disordered" evidence="1">
    <location>
        <begin position="1"/>
        <end position="25"/>
    </location>
</feature>
<evidence type="ECO:0000313" key="2">
    <source>
        <dbReference type="EMBL" id="MDL9978754.1"/>
    </source>
</evidence>
<sequence>MTPMPNGEATMAKAPHANKEGGAPGLTNFRVDDRIFIDESKARGYYVIATATAFGSIHATNKLLRELLKPGQNRLHFKSESDSRRRLILSTMSTLDVRVSVWGVRGLPDKVARPRCLEALVEEAATAGASQLIIERDASLERADRQLIAGVLRRTDVAGMRYEHCAPHEQPLLWVSDAVAWCYSNGGDWVRRVEAIVEGRVARL</sequence>
<dbReference type="RefSeq" id="WP_286287443.1">
    <property type="nucleotide sequence ID" value="NZ_JASXSZ010000001.1"/>
</dbReference>
<protein>
    <submittedName>
        <fullName evidence="2">Uncharacterized protein</fullName>
    </submittedName>
</protein>
<organism evidence="2 3">
    <name type="scientific">Microbacterium candidum</name>
    <dbReference type="NCBI Taxonomy" id="3041922"/>
    <lineage>
        <taxon>Bacteria</taxon>
        <taxon>Bacillati</taxon>
        <taxon>Actinomycetota</taxon>
        <taxon>Actinomycetes</taxon>
        <taxon>Micrococcales</taxon>
        <taxon>Microbacteriaceae</taxon>
        <taxon>Microbacterium</taxon>
    </lineage>
</organism>
<dbReference type="Proteomes" id="UP001235064">
    <property type="component" value="Unassembled WGS sequence"/>
</dbReference>
<evidence type="ECO:0000256" key="1">
    <source>
        <dbReference type="SAM" id="MobiDB-lite"/>
    </source>
</evidence>
<name>A0ABT7MWC5_9MICO</name>
<gene>
    <name evidence="2" type="ORF">QSV35_05390</name>
</gene>